<proteinExistence type="inferred from homology"/>
<feature type="domain" description="FAD-binding" evidence="7">
    <location>
        <begin position="14"/>
        <end position="380"/>
    </location>
</feature>
<keyword evidence="6" id="KW-0812">Transmembrane</keyword>
<dbReference type="PRINTS" id="PR00420">
    <property type="entry name" value="RNGMNOXGNASE"/>
</dbReference>
<dbReference type="GO" id="GO:0071949">
    <property type="term" value="F:FAD binding"/>
    <property type="evidence" value="ECO:0007669"/>
    <property type="project" value="InterPro"/>
</dbReference>
<dbReference type="SUPFAM" id="SSF54373">
    <property type="entry name" value="FAD-linked reductases, C-terminal domain"/>
    <property type="match status" value="1"/>
</dbReference>
<dbReference type="GO" id="GO:0016491">
    <property type="term" value="F:oxidoreductase activity"/>
    <property type="evidence" value="ECO:0007669"/>
    <property type="project" value="UniProtKB-KW"/>
</dbReference>
<accession>A0A1Y2DC65</accession>
<dbReference type="Gene3D" id="3.50.50.60">
    <property type="entry name" value="FAD/NAD(P)-binding domain"/>
    <property type="match status" value="1"/>
</dbReference>
<comment type="caution">
    <text evidence="8">The sequence shown here is derived from an EMBL/GenBank/DDBJ whole genome shotgun (WGS) entry which is preliminary data.</text>
</comment>
<keyword evidence="3" id="KW-0285">Flavoprotein</keyword>
<feature type="transmembrane region" description="Helical" evidence="6">
    <location>
        <begin position="12"/>
        <end position="32"/>
    </location>
</feature>
<evidence type="ECO:0000313" key="9">
    <source>
        <dbReference type="Proteomes" id="UP000193689"/>
    </source>
</evidence>
<organism evidence="8 9">
    <name type="scientific">Pseudomassariella vexata</name>
    <dbReference type="NCBI Taxonomy" id="1141098"/>
    <lineage>
        <taxon>Eukaryota</taxon>
        <taxon>Fungi</taxon>
        <taxon>Dikarya</taxon>
        <taxon>Ascomycota</taxon>
        <taxon>Pezizomycotina</taxon>
        <taxon>Sordariomycetes</taxon>
        <taxon>Xylariomycetidae</taxon>
        <taxon>Amphisphaeriales</taxon>
        <taxon>Pseudomassariaceae</taxon>
        <taxon>Pseudomassariella</taxon>
    </lineage>
</organism>
<comment type="similarity">
    <text evidence="2">Belongs to the paxM FAD-dependent monooxygenase family.</text>
</comment>
<dbReference type="EMBL" id="MCFJ01000021">
    <property type="protein sequence ID" value="ORY56860.1"/>
    <property type="molecule type" value="Genomic_DNA"/>
</dbReference>
<dbReference type="Proteomes" id="UP000193689">
    <property type="component" value="Unassembled WGS sequence"/>
</dbReference>
<dbReference type="PANTHER" id="PTHR46720">
    <property type="entry name" value="HYDROXYLASE, PUTATIVE (AFU_ORTHOLOGUE AFUA_3G01460)-RELATED"/>
    <property type="match status" value="1"/>
</dbReference>
<name>A0A1Y2DC65_9PEZI</name>
<dbReference type="OrthoDB" id="417877at2759"/>
<evidence type="ECO:0000256" key="2">
    <source>
        <dbReference type="ARBA" id="ARBA00007992"/>
    </source>
</evidence>
<dbReference type="SUPFAM" id="SSF51905">
    <property type="entry name" value="FAD/NAD(P)-binding domain"/>
    <property type="match status" value="1"/>
</dbReference>
<dbReference type="InterPro" id="IPR051104">
    <property type="entry name" value="FAD_monoxygenase"/>
</dbReference>
<dbReference type="GeneID" id="63775116"/>
<evidence type="ECO:0000256" key="1">
    <source>
        <dbReference type="ARBA" id="ARBA00005179"/>
    </source>
</evidence>
<keyword evidence="6" id="KW-0472">Membrane</keyword>
<evidence type="ECO:0000259" key="7">
    <source>
        <dbReference type="Pfam" id="PF01494"/>
    </source>
</evidence>
<dbReference type="RefSeq" id="XP_040710327.1">
    <property type="nucleotide sequence ID" value="XM_040858904.1"/>
</dbReference>
<evidence type="ECO:0000256" key="6">
    <source>
        <dbReference type="SAM" id="Phobius"/>
    </source>
</evidence>
<dbReference type="InParanoid" id="A0A1Y2DC65"/>
<keyword evidence="9" id="KW-1185">Reference proteome</keyword>
<protein>
    <recommendedName>
        <fullName evidence="7">FAD-binding domain-containing protein</fullName>
    </recommendedName>
</protein>
<sequence>MATQTQQNKQPPLQVAIIGAGIGGLALAVGLLHQGVPFTLYEAAKCFSTVGAGVGLGPNALRAMEEIQPGFRKLYGSISSGNVTPGKDHAMMDALLVEEGFGEKRGWKPVSYGAACYERTSAHRKDLLDIITGSIPKENLRFGKRVTTLSQTDRGVVIAFEDGEFAEASCAVGSDGVKGMSRGVVLGERWPELVNATYTGRYVYRAVIPMQKAMKIMSKDLDGHERAGDAKMFMGDQCIIVTFPISKGKECNMVCFKMDDKPWMYHEWTKPVTKDLMLSDISELGVDRRLVKLLEFANPVQWALHDHLATPTYFSGRVCLLGDSAHATLPHQAAGAGQCIEDALVLSRLLGLVSSPNQLETAFSVYDGIRRPRAQRVVRTSREAGDICALKAPGIGDDMDKIVANQCQRYLWIWEHDLLDDVVRAESEFRSRTGKETPGQQPTGSLVLAVAV</sequence>
<dbReference type="InterPro" id="IPR036188">
    <property type="entry name" value="FAD/NAD-bd_sf"/>
</dbReference>
<dbReference type="Pfam" id="PF01494">
    <property type="entry name" value="FAD_binding_3"/>
    <property type="match status" value="1"/>
</dbReference>
<gene>
    <name evidence="8" type="ORF">BCR38DRAFT_414185</name>
</gene>
<evidence type="ECO:0000256" key="4">
    <source>
        <dbReference type="ARBA" id="ARBA00022827"/>
    </source>
</evidence>
<dbReference type="InterPro" id="IPR002938">
    <property type="entry name" value="FAD-bd"/>
</dbReference>
<keyword evidence="6" id="KW-1133">Transmembrane helix</keyword>
<evidence type="ECO:0000256" key="5">
    <source>
        <dbReference type="ARBA" id="ARBA00023002"/>
    </source>
</evidence>
<dbReference type="GO" id="GO:0044550">
    <property type="term" value="P:secondary metabolite biosynthetic process"/>
    <property type="evidence" value="ECO:0007669"/>
    <property type="project" value="TreeGrafter"/>
</dbReference>
<keyword evidence="4" id="KW-0274">FAD</keyword>
<evidence type="ECO:0000256" key="3">
    <source>
        <dbReference type="ARBA" id="ARBA00022630"/>
    </source>
</evidence>
<keyword evidence="5" id="KW-0560">Oxidoreductase</keyword>
<dbReference type="STRING" id="1141098.A0A1Y2DC65"/>
<reference evidence="8 9" key="1">
    <citation type="submission" date="2016-07" db="EMBL/GenBank/DDBJ databases">
        <title>Pervasive Adenine N6-methylation of Active Genes in Fungi.</title>
        <authorList>
            <consortium name="DOE Joint Genome Institute"/>
            <person name="Mondo S.J."/>
            <person name="Dannebaum R.O."/>
            <person name="Kuo R.C."/>
            <person name="Labutti K."/>
            <person name="Haridas S."/>
            <person name="Kuo A."/>
            <person name="Salamov A."/>
            <person name="Ahrendt S.R."/>
            <person name="Lipzen A."/>
            <person name="Sullivan W."/>
            <person name="Andreopoulos W.B."/>
            <person name="Clum A."/>
            <person name="Lindquist E."/>
            <person name="Daum C."/>
            <person name="Ramamoorthy G.K."/>
            <person name="Gryganskyi A."/>
            <person name="Culley D."/>
            <person name="Magnuson J.K."/>
            <person name="James T.Y."/>
            <person name="O'Malley M.A."/>
            <person name="Stajich J.E."/>
            <person name="Spatafora J.W."/>
            <person name="Visel A."/>
            <person name="Grigoriev I.V."/>
        </authorList>
    </citation>
    <scope>NUCLEOTIDE SEQUENCE [LARGE SCALE GENOMIC DNA]</scope>
    <source>
        <strain evidence="8 9">CBS 129021</strain>
    </source>
</reference>
<dbReference type="PANTHER" id="PTHR46720:SF3">
    <property type="entry name" value="FAD-BINDING DOMAIN-CONTAINING PROTEIN-RELATED"/>
    <property type="match status" value="1"/>
</dbReference>
<evidence type="ECO:0000313" key="8">
    <source>
        <dbReference type="EMBL" id="ORY56860.1"/>
    </source>
</evidence>
<dbReference type="AlphaFoldDB" id="A0A1Y2DC65"/>
<comment type="pathway">
    <text evidence="1">Secondary metabolite biosynthesis.</text>
</comment>